<dbReference type="CDD" id="cd02440">
    <property type="entry name" value="AdoMet_MTases"/>
    <property type="match status" value="1"/>
</dbReference>
<dbReference type="EMBL" id="LXQE01000096">
    <property type="protein sequence ID" value="RCJ39269.1"/>
    <property type="molecule type" value="Genomic_DNA"/>
</dbReference>
<dbReference type="AlphaFoldDB" id="A0A367RTG1"/>
<evidence type="ECO:0000313" key="3">
    <source>
        <dbReference type="Proteomes" id="UP000252085"/>
    </source>
</evidence>
<dbReference type="Proteomes" id="UP000252085">
    <property type="component" value="Unassembled WGS sequence"/>
</dbReference>
<accession>A0A367RTG1</accession>
<reference evidence="2 3" key="1">
    <citation type="submission" date="2016-04" db="EMBL/GenBank/DDBJ databases">
        <authorList>
            <person name="Evans L.H."/>
            <person name="Alamgir A."/>
            <person name="Owens N."/>
            <person name="Weber N.D."/>
            <person name="Virtaneva K."/>
            <person name="Barbian K."/>
            <person name="Babar A."/>
            <person name="Rosenke K."/>
        </authorList>
    </citation>
    <scope>NUCLEOTIDE SEQUENCE [LARGE SCALE GENOMIC DNA]</scope>
    <source>
        <strain evidence="2">NIES-2108</strain>
    </source>
</reference>
<gene>
    <name evidence="2" type="ORF">A6769_05710</name>
</gene>
<dbReference type="SUPFAM" id="SSF53335">
    <property type="entry name" value="S-adenosyl-L-methionine-dependent methyltransferases"/>
    <property type="match status" value="1"/>
</dbReference>
<dbReference type="Pfam" id="PF08241">
    <property type="entry name" value="Methyltransf_11"/>
    <property type="match status" value="1"/>
</dbReference>
<dbReference type="InterPro" id="IPR029063">
    <property type="entry name" value="SAM-dependent_MTases_sf"/>
</dbReference>
<comment type="caution">
    <text evidence="2">The sequence shown here is derived from an EMBL/GenBank/DDBJ whole genome shotgun (WGS) entry which is preliminary data.</text>
</comment>
<proteinExistence type="predicted"/>
<organism evidence="2 3">
    <name type="scientific">Nostoc punctiforme NIES-2108</name>
    <dbReference type="NCBI Taxonomy" id="1356359"/>
    <lineage>
        <taxon>Bacteria</taxon>
        <taxon>Bacillati</taxon>
        <taxon>Cyanobacteriota</taxon>
        <taxon>Cyanophyceae</taxon>
        <taxon>Nostocales</taxon>
        <taxon>Nostocaceae</taxon>
        <taxon>Nostoc</taxon>
    </lineage>
</organism>
<feature type="domain" description="Methyltransferase type 11" evidence="1">
    <location>
        <begin position="66"/>
        <end position="139"/>
    </location>
</feature>
<dbReference type="Gene3D" id="3.40.50.150">
    <property type="entry name" value="Vaccinia Virus protein VP39"/>
    <property type="match status" value="1"/>
</dbReference>
<dbReference type="GO" id="GO:0008757">
    <property type="term" value="F:S-adenosylmethionine-dependent methyltransferase activity"/>
    <property type="evidence" value="ECO:0007669"/>
    <property type="project" value="InterPro"/>
</dbReference>
<protein>
    <recommendedName>
        <fullName evidence="1">Methyltransferase type 11 domain-containing protein</fullName>
    </recommendedName>
</protein>
<name>A0A367RTG1_NOSPU</name>
<evidence type="ECO:0000313" key="2">
    <source>
        <dbReference type="EMBL" id="RCJ39269.1"/>
    </source>
</evidence>
<sequence>MLYEEYILTIEAFNQSRPDMNGVRAYNHQMIDILNTLRPIRNKKLLDVGASPHGYAMEQSLLKGVSTYIGIGLGIAEDIEVKHQNACGKLMNMDGEKLNFESEMFDLIISLSTFEHFFDGSQVLRQMYHVLKPGGSVLINFQPVWTSSYGHHLHHIEEITKLIPPWAHLIWTEKTMRQALEKRWPSDTSMSLEDAIEWIYRSLEINRVDVIKLKNMFINCQFEIEWMTPLYDEQSNSKLLIADYLSKILPYSVEQLMTLGYSLLLNKRSFH</sequence>
<evidence type="ECO:0000259" key="1">
    <source>
        <dbReference type="Pfam" id="PF08241"/>
    </source>
</evidence>
<dbReference type="InterPro" id="IPR013216">
    <property type="entry name" value="Methyltransf_11"/>
</dbReference>